<protein>
    <submittedName>
        <fullName evidence="2">RNA recognition motif family protein</fullName>
    </submittedName>
</protein>
<dbReference type="Gene3D" id="3.30.70.330">
    <property type="match status" value="1"/>
</dbReference>
<name>A0A4Z1STA0_GIAMU</name>
<dbReference type="VEuPathDB" id="GiardiaDB:GMRT_15799"/>
<organism evidence="2 3">
    <name type="scientific">Giardia muris</name>
    <dbReference type="NCBI Taxonomy" id="5742"/>
    <lineage>
        <taxon>Eukaryota</taxon>
        <taxon>Metamonada</taxon>
        <taxon>Diplomonadida</taxon>
        <taxon>Hexamitidae</taxon>
        <taxon>Giardiinae</taxon>
        <taxon>Giardia</taxon>
    </lineage>
</organism>
<reference evidence="2 3" key="1">
    <citation type="submission" date="2019-05" db="EMBL/GenBank/DDBJ databases">
        <title>The compact genome of Giardia muris reveals important steps in the evolution of intestinal protozoan parasites.</title>
        <authorList>
            <person name="Xu F."/>
            <person name="Jimenez-Gonzalez A."/>
            <person name="Einarsson E."/>
            <person name="Astvaldsson A."/>
            <person name="Peirasmaki D."/>
            <person name="Eckmann L."/>
            <person name="Andersson J.O."/>
            <person name="Svard S.G."/>
            <person name="Jerlstrom-Hultqvist J."/>
        </authorList>
    </citation>
    <scope>NUCLEOTIDE SEQUENCE [LARGE SCALE GENOMIC DNA]</scope>
    <source>
        <strain evidence="2 3">Roberts-Thomson</strain>
    </source>
</reference>
<evidence type="ECO:0000256" key="1">
    <source>
        <dbReference type="SAM" id="MobiDB-lite"/>
    </source>
</evidence>
<dbReference type="AlphaFoldDB" id="A0A4Z1STA0"/>
<evidence type="ECO:0000313" key="3">
    <source>
        <dbReference type="Proteomes" id="UP000315496"/>
    </source>
</evidence>
<feature type="region of interest" description="Disordered" evidence="1">
    <location>
        <begin position="110"/>
        <end position="139"/>
    </location>
</feature>
<dbReference type="InterPro" id="IPR035979">
    <property type="entry name" value="RBD_domain_sf"/>
</dbReference>
<proteinExistence type="predicted"/>
<dbReference type="EMBL" id="VDLU01000002">
    <property type="protein sequence ID" value="TNJ29156.1"/>
    <property type="molecule type" value="Genomic_DNA"/>
</dbReference>
<gene>
    <name evidence="2" type="ORF">GMRT_15799</name>
</gene>
<sequence length="139" mass="15703">MSENNSIKALEKRISQLEQCIFSKRKGGGMHGYMPINQAAILVKNLPVEIDHKQVREQVFACYTKSILYAESLGKGTWRVLFNSESVANQCLAKYRDARVNGIRIHCQLEGANGNRNPRNTRSGDKRPRSRRPNTATAE</sequence>
<keyword evidence="3" id="KW-1185">Reference proteome</keyword>
<dbReference type="OrthoDB" id="10252882at2759"/>
<dbReference type="GO" id="GO:0003676">
    <property type="term" value="F:nucleic acid binding"/>
    <property type="evidence" value="ECO:0007669"/>
    <property type="project" value="InterPro"/>
</dbReference>
<comment type="caution">
    <text evidence="2">The sequence shown here is derived from an EMBL/GenBank/DDBJ whole genome shotgun (WGS) entry which is preliminary data.</text>
</comment>
<dbReference type="InterPro" id="IPR012677">
    <property type="entry name" value="Nucleotide-bd_a/b_plait_sf"/>
</dbReference>
<dbReference type="Proteomes" id="UP000315496">
    <property type="component" value="Chromosome 2"/>
</dbReference>
<evidence type="ECO:0000313" key="2">
    <source>
        <dbReference type="EMBL" id="TNJ29156.1"/>
    </source>
</evidence>
<dbReference type="SUPFAM" id="SSF54928">
    <property type="entry name" value="RNA-binding domain, RBD"/>
    <property type="match status" value="1"/>
</dbReference>
<accession>A0A4Z1STA0</accession>